<feature type="domain" description="Peptidase C14 caspase" evidence="1">
    <location>
        <begin position="43"/>
        <end position="312"/>
    </location>
</feature>
<dbReference type="InterPro" id="IPR050452">
    <property type="entry name" value="Metacaspase"/>
</dbReference>
<protein>
    <submittedName>
        <fullName evidence="2">Caspase family protein</fullName>
    </submittedName>
</protein>
<dbReference type="InterPro" id="IPR029030">
    <property type="entry name" value="Caspase-like_dom_sf"/>
</dbReference>
<dbReference type="SUPFAM" id="SSF52129">
    <property type="entry name" value="Caspase-like"/>
    <property type="match status" value="1"/>
</dbReference>
<accession>A0A3N6P409</accession>
<dbReference type="PROSITE" id="PS51318">
    <property type="entry name" value="TAT"/>
    <property type="match status" value="1"/>
</dbReference>
<dbReference type="Proteomes" id="UP000269154">
    <property type="component" value="Unassembled WGS sequence"/>
</dbReference>
<evidence type="ECO:0000313" key="3">
    <source>
        <dbReference type="Proteomes" id="UP000269154"/>
    </source>
</evidence>
<sequence length="807" mass="88556">MGLKRRKFLQRASLALGALGISEAWWWRLQSRYSTALAQTTGRKLALLIGINEYPDAALSGCVTDVEMQQELLVHKFGFLPTDILTLTNKQATRENIETAFINHLTNQAKPDDLVLFHFSGYGSRVSKMINENEQNESSSSKLTFQNTLVPIDAVSLNNEGRAINDVLEETLWLLVQSLDTTKVVTVLDTSYVYPGQSLQGFLRVRSRPSSTTEQINKKEKAMQTLLRDRLSLERRQPINQSQLPGLILNASRDSQFATETDWNGFSSGLFTYALTQNLWHTTPATKLQISFAQAGSFVEQLAGPYQQPELKEATKQSIAQFTEEATITPVATPYQNLLTSLSPPASGVVNSVEDNGKTATLWLGGLPINVLDAVTFNSLFTTVPSSDLNSNNYQFQLQIRSRTGLTAKASIIIETNTSQDQEKQQFENGENLNNQTQKNTQTSSPNPQLLAGEVVREKIRILPKPTELTIALDPELSRIERVDATSGFSAESQVTVVNNTQAADYVFSRVQETTIAQSLSAPLPSMYQGRYALFSLGEVLIPSSVGEGGEGGEAVKVAVQRLSSQLKTLLAAKILRLTRNESSTQIKVRANFATITPEAKIVMRRETLGVSNEAKFKTNIEGVGSFGVSDGLLTLPIGSRIQCRSYNDGDRPVYFMLFSLDSSGHIFVLDPAASNQPLNNNESSQTGLVISPEDSVNMPPVISNFPRDTESFGWKLIGPKGLAESLIICSHQPFKETIAALNGEVRQARNDGVIQEVLNPLNVAQAVLRDLQSASQSAVQSSGLSTDDYALDINSWATMSFLCRIV</sequence>
<evidence type="ECO:0000313" key="2">
    <source>
        <dbReference type="EMBL" id="RQH26181.1"/>
    </source>
</evidence>
<dbReference type="InterPro" id="IPR011189">
    <property type="entry name" value="UCP_caspase_lke"/>
</dbReference>
<dbReference type="InterPro" id="IPR006311">
    <property type="entry name" value="TAT_signal"/>
</dbReference>
<dbReference type="Pfam" id="PF00656">
    <property type="entry name" value="Peptidase_C14"/>
    <property type="match status" value="1"/>
</dbReference>
<dbReference type="RefSeq" id="WP_124155517.1">
    <property type="nucleotide sequence ID" value="NZ_CAWOLW010000198.1"/>
</dbReference>
<dbReference type="EMBL" id="RCBY01000277">
    <property type="protein sequence ID" value="RQH26181.1"/>
    <property type="molecule type" value="Genomic_DNA"/>
</dbReference>
<dbReference type="PIRSF" id="PIRSF007398">
    <property type="entry name" value="Sll0148_caspase"/>
    <property type="match status" value="1"/>
</dbReference>
<dbReference type="OrthoDB" id="505527at2"/>
<proteinExistence type="predicted"/>
<organism evidence="2 3">
    <name type="scientific">Okeania hirsuta</name>
    <dbReference type="NCBI Taxonomy" id="1458930"/>
    <lineage>
        <taxon>Bacteria</taxon>
        <taxon>Bacillati</taxon>
        <taxon>Cyanobacteriota</taxon>
        <taxon>Cyanophyceae</taxon>
        <taxon>Oscillatoriophycideae</taxon>
        <taxon>Oscillatoriales</taxon>
        <taxon>Microcoleaceae</taxon>
        <taxon>Okeania</taxon>
    </lineage>
</organism>
<evidence type="ECO:0000259" key="1">
    <source>
        <dbReference type="Pfam" id="PF00656"/>
    </source>
</evidence>
<dbReference type="AlphaFoldDB" id="A0A3N6P409"/>
<dbReference type="GO" id="GO:0006508">
    <property type="term" value="P:proteolysis"/>
    <property type="evidence" value="ECO:0007669"/>
    <property type="project" value="InterPro"/>
</dbReference>
<dbReference type="PANTHER" id="PTHR48104">
    <property type="entry name" value="METACASPASE-4"/>
    <property type="match status" value="1"/>
</dbReference>
<dbReference type="InterPro" id="IPR011600">
    <property type="entry name" value="Pept_C14_caspase"/>
</dbReference>
<dbReference type="GO" id="GO:0005737">
    <property type="term" value="C:cytoplasm"/>
    <property type="evidence" value="ECO:0007669"/>
    <property type="project" value="TreeGrafter"/>
</dbReference>
<dbReference type="Gene3D" id="3.40.50.1460">
    <property type="match status" value="1"/>
</dbReference>
<keyword evidence="3" id="KW-1185">Reference proteome</keyword>
<dbReference type="PANTHER" id="PTHR48104:SF30">
    <property type="entry name" value="METACASPASE-1"/>
    <property type="match status" value="1"/>
</dbReference>
<comment type="caution">
    <text evidence="2">The sequence shown here is derived from an EMBL/GenBank/DDBJ whole genome shotgun (WGS) entry which is preliminary data.</text>
</comment>
<name>A0A3N6P409_9CYAN</name>
<dbReference type="GO" id="GO:0004197">
    <property type="term" value="F:cysteine-type endopeptidase activity"/>
    <property type="evidence" value="ECO:0007669"/>
    <property type="project" value="InterPro"/>
</dbReference>
<reference evidence="2 3" key="1">
    <citation type="journal article" date="2018" name="ACS Chem. Biol.">
        <title>Ketoreductase domain dysfunction expands chemodiversity: malyngamide biosynthesis in the cyanobacterium Okeania hirsuta.</title>
        <authorList>
            <person name="Moss N.A."/>
            <person name="Leao T."/>
            <person name="Rankin M."/>
            <person name="McCullough T.M."/>
            <person name="Qu P."/>
            <person name="Korobeynikov A."/>
            <person name="Smith J.L."/>
            <person name="Gerwick L."/>
            <person name="Gerwick W.H."/>
        </authorList>
    </citation>
    <scope>NUCLEOTIDE SEQUENCE [LARGE SCALE GENOMIC DNA]</scope>
    <source>
        <strain evidence="2 3">PAB10Feb10-1</strain>
    </source>
</reference>
<gene>
    <name evidence="2" type="ORF">D5R40_28430</name>
</gene>